<dbReference type="eggNOG" id="ENOG5032VNR">
    <property type="taxonomic scope" value="Bacteria"/>
</dbReference>
<dbReference type="HOGENOM" id="CLU_148544_0_0_7"/>
<dbReference type="NCBIfam" id="NF041863">
    <property type="entry name" value="DVU0524_fam"/>
    <property type="match status" value="1"/>
</dbReference>
<dbReference type="RefSeq" id="WP_011366735.1">
    <property type="nucleotide sequence ID" value="NC_007519.1"/>
</dbReference>
<dbReference type="STRING" id="207559.Dde_0639"/>
<dbReference type="KEGG" id="dde:Dde_0639"/>
<proteinExistence type="predicted"/>
<sequence length="138" mass="15826">MTDTSFYVRNMLLQYDKQLVTARRLARYRHALRLAAGEEASAIPADVKRKMMVERIAREVVENLILSGSDNPVVRSIKEELEAQAGFPLIFKYPPTELEMQIFRDTPEGPVELNTGEKAELMERLWAITLDKVDDTML</sequence>
<dbReference type="Proteomes" id="UP000002710">
    <property type="component" value="Chromosome"/>
</dbReference>
<evidence type="ECO:0000313" key="2">
    <source>
        <dbReference type="Proteomes" id="UP000002710"/>
    </source>
</evidence>
<organism evidence="1 2">
    <name type="scientific">Oleidesulfovibrio alaskensis (strain ATCC BAA-1058 / DSM 17464 / G20)</name>
    <name type="common">Desulfovibrio alaskensis</name>
    <dbReference type="NCBI Taxonomy" id="207559"/>
    <lineage>
        <taxon>Bacteria</taxon>
        <taxon>Pseudomonadati</taxon>
        <taxon>Thermodesulfobacteriota</taxon>
        <taxon>Desulfovibrionia</taxon>
        <taxon>Desulfovibrionales</taxon>
        <taxon>Desulfovibrionaceae</taxon>
        <taxon>Oleidesulfovibrio</taxon>
    </lineage>
</organism>
<evidence type="ECO:0000313" key="1">
    <source>
        <dbReference type="EMBL" id="ABB37440.1"/>
    </source>
</evidence>
<keyword evidence="2" id="KW-1185">Reference proteome</keyword>
<dbReference type="EMBL" id="CP000112">
    <property type="protein sequence ID" value="ABB37440.1"/>
    <property type="molecule type" value="Genomic_DNA"/>
</dbReference>
<reference evidence="1 2" key="1">
    <citation type="journal article" date="2011" name="J. Bacteriol.">
        <title>Complete genome sequence and updated annotation of Desulfovibrio alaskensis G20.</title>
        <authorList>
            <person name="Hauser L.J."/>
            <person name="Land M.L."/>
            <person name="Brown S.D."/>
            <person name="Larimer F."/>
            <person name="Keller K.L."/>
            <person name="Rapp-Giles B.J."/>
            <person name="Price M.N."/>
            <person name="Lin M."/>
            <person name="Bruce D.C."/>
            <person name="Detter J.C."/>
            <person name="Tapia R."/>
            <person name="Han C.S."/>
            <person name="Goodwin L.A."/>
            <person name="Cheng J.F."/>
            <person name="Pitluck S."/>
            <person name="Copeland A."/>
            <person name="Lucas S."/>
            <person name="Nolan M."/>
            <person name="Lapidus A.L."/>
            <person name="Palumbo A.V."/>
            <person name="Wall J.D."/>
        </authorList>
    </citation>
    <scope>NUCLEOTIDE SEQUENCE [LARGE SCALE GENOMIC DNA]</scope>
    <source>
        <strain evidence="2">ATCC BAA 1058 / DSM 17464 / G20</strain>
    </source>
</reference>
<gene>
    <name evidence="1" type="ordered locus">Dde_0639</name>
</gene>
<name>Q315F6_OLEA2</name>
<dbReference type="InterPro" id="IPR049840">
    <property type="entry name" value="DVU0524-like"/>
</dbReference>
<accession>Q315F6</accession>
<protein>
    <submittedName>
        <fullName evidence="1">Uncharacterized protein</fullName>
    </submittedName>
</protein>
<dbReference type="AlphaFoldDB" id="Q315F6"/>